<evidence type="ECO:0000313" key="2">
    <source>
        <dbReference type="Proteomes" id="UP000017559"/>
    </source>
</evidence>
<comment type="caution">
    <text evidence="1">The sequence shown here is derived from an EMBL/GenBank/DDBJ whole genome shotgun (WGS) entry which is preliminary data.</text>
</comment>
<sequence>MSLYRKQLPGLKKHGAITAQKLSCSGCVPSDQSSLSISTLILRVECQLEDLQRCRCYKPEYTIRLLRRKLKSLKIYKSLHPPIHAIPPEILSHICTFAVGANRIGASVDPTQLEAVLFGSVCRYWRQVALTTPHIWATLNIYISSLSTTYSYDVLSLLKAYLDRSRDVPLFVELELYSDPVEDNGLLTDEDLDEGFLPNALMKALLSQSDRIYQLVLKSEHTYEHLLPLLFGCRTWTQLSHFHLPVYGRIRDILDLLSRNYFPLSFPFYNFMMLRW</sequence>
<proteinExistence type="predicted"/>
<reference evidence="1 2" key="1">
    <citation type="journal article" date="2014" name="BMC Genomics">
        <title>Genome and secretome analysis of the hemibiotrophic fungal pathogen, Moniliophthora roreri, which causes frosty pod rot disease of cacao: mechanisms of the biotrophic and necrotrophic phases.</title>
        <authorList>
            <person name="Meinhardt L.W."/>
            <person name="Costa G.G.L."/>
            <person name="Thomazella D.P.T."/>
            <person name="Teixeira P.J.P.L."/>
            <person name="Carazzolle M.F."/>
            <person name="Schuster S.C."/>
            <person name="Carlson J.E."/>
            <person name="Guiltinan M.J."/>
            <person name="Mieczkowski P."/>
            <person name="Farmer A."/>
            <person name="Ramaraj T."/>
            <person name="Crozier J."/>
            <person name="Davis R.E."/>
            <person name="Shao J."/>
            <person name="Melnick R.L."/>
            <person name="Pereira G.A.G."/>
            <person name="Bailey B.A."/>
        </authorList>
    </citation>
    <scope>NUCLEOTIDE SEQUENCE [LARGE SCALE GENOMIC DNA]</scope>
    <source>
        <strain evidence="1 2">MCA 2997</strain>
    </source>
</reference>
<dbReference type="InterPro" id="IPR036047">
    <property type="entry name" value="F-box-like_dom_sf"/>
</dbReference>
<protein>
    <submittedName>
        <fullName evidence="1">Uncharacterized protein</fullName>
    </submittedName>
</protein>
<dbReference type="Gene3D" id="1.20.1280.50">
    <property type="match status" value="1"/>
</dbReference>
<dbReference type="SUPFAM" id="SSF81383">
    <property type="entry name" value="F-box domain"/>
    <property type="match status" value="1"/>
</dbReference>
<dbReference type="OrthoDB" id="2269034at2759"/>
<dbReference type="EMBL" id="AWSO01000618">
    <property type="protein sequence ID" value="ESK88820.1"/>
    <property type="molecule type" value="Genomic_DNA"/>
</dbReference>
<dbReference type="Proteomes" id="UP000017559">
    <property type="component" value="Unassembled WGS sequence"/>
</dbReference>
<name>V2X8M1_MONRO</name>
<dbReference type="AlphaFoldDB" id="V2X8M1"/>
<organism evidence="1 2">
    <name type="scientific">Moniliophthora roreri (strain MCA 2997)</name>
    <name type="common">Cocoa frosty pod rot fungus</name>
    <name type="synonym">Crinipellis roreri</name>
    <dbReference type="NCBI Taxonomy" id="1381753"/>
    <lineage>
        <taxon>Eukaryota</taxon>
        <taxon>Fungi</taxon>
        <taxon>Dikarya</taxon>
        <taxon>Basidiomycota</taxon>
        <taxon>Agaricomycotina</taxon>
        <taxon>Agaricomycetes</taxon>
        <taxon>Agaricomycetidae</taxon>
        <taxon>Agaricales</taxon>
        <taxon>Marasmiineae</taxon>
        <taxon>Marasmiaceae</taxon>
        <taxon>Moniliophthora</taxon>
    </lineage>
</organism>
<accession>V2X8M1</accession>
<gene>
    <name evidence="1" type="ORF">Moror_17098</name>
</gene>
<dbReference type="HOGENOM" id="CLU_1008622_0_0_1"/>
<dbReference type="KEGG" id="mrr:Moror_17098"/>
<keyword evidence="2" id="KW-1185">Reference proteome</keyword>
<evidence type="ECO:0000313" key="1">
    <source>
        <dbReference type="EMBL" id="ESK88820.1"/>
    </source>
</evidence>